<reference evidence="6" key="1">
    <citation type="submission" date="2020-11" db="EMBL/GenBank/DDBJ databases">
        <authorList>
            <person name="Tran Van P."/>
        </authorList>
    </citation>
    <scope>NUCLEOTIDE SEQUENCE</scope>
</reference>
<dbReference type="AlphaFoldDB" id="A0A7R8X5W5"/>
<dbReference type="GO" id="GO:0021556">
    <property type="term" value="P:central nervous system formation"/>
    <property type="evidence" value="ECO:0007669"/>
    <property type="project" value="TreeGrafter"/>
</dbReference>
<proteinExistence type="predicted"/>
<accession>A0A7R8X5W5</accession>
<name>A0A7R8X5W5_9CRUS</name>
<dbReference type="SUPFAM" id="SSF57501">
    <property type="entry name" value="Cystine-knot cytokines"/>
    <property type="match status" value="1"/>
</dbReference>
<gene>
    <name evidence="6" type="ORF">DSTB1V02_LOCUS4527</name>
</gene>
<dbReference type="EMBL" id="CAJPEV010000675">
    <property type="protein sequence ID" value="CAG0887519.1"/>
    <property type="molecule type" value="Genomic_DNA"/>
</dbReference>
<dbReference type="Gene3D" id="2.10.90.10">
    <property type="entry name" value="Cystine-knot cytokines"/>
    <property type="match status" value="1"/>
</dbReference>
<dbReference type="EMBL" id="LR900192">
    <property type="protein sequence ID" value="CAD7244637.1"/>
    <property type="molecule type" value="Genomic_DNA"/>
</dbReference>
<organism evidence="6">
    <name type="scientific">Darwinula stevensoni</name>
    <dbReference type="NCBI Taxonomy" id="69355"/>
    <lineage>
        <taxon>Eukaryota</taxon>
        <taxon>Metazoa</taxon>
        <taxon>Ecdysozoa</taxon>
        <taxon>Arthropoda</taxon>
        <taxon>Crustacea</taxon>
        <taxon>Oligostraca</taxon>
        <taxon>Ostracoda</taxon>
        <taxon>Podocopa</taxon>
        <taxon>Podocopida</taxon>
        <taxon>Darwinulocopina</taxon>
        <taxon>Darwinuloidea</taxon>
        <taxon>Darwinulidae</taxon>
        <taxon>Darwinula</taxon>
    </lineage>
</organism>
<keyword evidence="2" id="KW-1015">Disulfide bond</keyword>
<dbReference type="PANTHER" id="PTHR23199">
    <property type="entry name" value="NEUROTROPHIN 1-RELATED"/>
    <property type="match status" value="1"/>
</dbReference>
<dbReference type="GO" id="GO:0008083">
    <property type="term" value="F:growth factor activity"/>
    <property type="evidence" value="ECO:0007669"/>
    <property type="project" value="TreeGrafter"/>
</dbReference>
<keyword evidence="7" id="KW-1185">Reference proteome</keyword>
<dbReference type="PANTHER" id="PTHR23199:SF17">
    <property type="entry name" value="NERVE GROWTH FACTOR-RELATED DOMAIN-CONTAINING PROTEIN"/>
    <property type="match status" value="1"/>
</dbReference>
<dbReference type="InterPro" id="IPR029034">
    <property type="entry name" value="Cystine-knot_cytokine"/>
</dbReference>
<dbReference type="OrthoDB" id="10040891at2759"/>
<keyword evidence="1" id="KW-0732">Signal</keyword>
<dbReference type="Proteomes" id="UP000677054">
    <property type="component" value="Unassembled WGS sequence"/>
</dbReference>
<evidence type="ECO:0000256" key="2">
    <source>
        <dbReference type="ARBA" id="ARBA00023157"/>
    </source>
</evidence>
<sequence length="250" mass="28567">MKLTTEWHQSRILHVVEVQQSRLWRKQLPAACSGDAGGGLHLLDEASTGCARARGWNLRSRIEESLQERAKRSTSANAKALEDNSTEVDAVLDELISSEDLNQNSKSGKSHKHRHQHHGKRQRGHSNEDEDKPLGIQDISFQDVCKGIERWEKINRTFDLDGRPVEIVQRSDFEQRIFYHECSKPDTPCVGIMPRFESRCEQDYGWMTLLHHKLDIEFINRPPQWGVVAVPLSCSCKILPKLPSLKQSGE</sequence>
<dbReference type="GO" id="GO:0005615">
    <property type="term" value="C:extracellular space"/>
    <property type="evidence" value="ECO:0007669"/>
    <property type="project" value="UniProtKB-ARBA"/>
</dbReference>
<evidence type="ECO:0000256" key="1">
    <source>
        <dbReference type="ARBA" id="ARBA00022729"/>
    </source>
</evidence>
<evidence type="ECO:0000259" key="5">
    <source>
        <dbReference type="Pfam" id="PF16077"/>
    </source>
</evidence>
<dbReference type="InterPro" id="IPR052444">
    <property type="entry name" value="Spz/Toll_ligand-like"/>
</dbReference>
<feature type="region of interest" description="Disordered" evidence="4">
    <location>
        <begin position="99"/>
        <end position="133"/>
    </location>
</feature>
<dbReference type="InterPro" id="IPR032104">
    <property type="entry name" value="Spaetzle"/>
</dbReference>
<evidence type="ECO:0000313" key="7">
    <source>
        <dbReference type="Proteomes" id="UP000677054"/>
    </source>
</evidence>
<feature type="compositionally biased region" description="Basic residues" evidence="4">
    <location>
        <begin position="108"/>
        <end position="124"/>
    </location>
</feature>
<keyword evidence="3" id="KW-0325">Glycoprotein</keyword>
<protein>
    <recommendedName>
        <fullName evidence="5">Spaetzle domain-containing protein</fullName>
    </recommendedName>
</protein>
<feature type="domain" description="Spaetzle" evidence="5">
    <location>
        <begin position="144"/>
        <end position="238"/>
    </location>
</feature>
<dbReference type="GO" id="GO:0045087">
    <property type="term" value="P:innate immune response"/>
    <property type="evidence" value="ECO:0007669"/>
    <property type="project" value="TreeGrafter"/>
</dbReference>
<evidence type="ECO:0000256" key="3">
    <source>
        <dbReference type="ARBA" id="ARBA00023180"/>
    </source>
</evidence>
<evidence type="ECO:0000256" key="4">
    <source>
        <dbReference type="SAM" id="MobiDB-lite"/>
    </source>
</evidence>
<evidence type="ECO:0000313" key="6">
    <source>
        <dbReference type="EMBL" id="CAD7244637.1"/>
    </source>
</evidence>
<dbReference type="Pfam" id="PF16077">
    <property type="entry name" value="Spaetzle"/>
    <property type="match status" value="1"/>
</dbReference>
<dbReference type="GO" id="GO:0005121">
    <property type="term" value="F:Toll binding"/>
    <property type="evidence" value="ECO:0007669"/>
    <property type="project" value="TreeGrafter"/>
</dbReference>